<feature type="binding site" evidence="7">
    <location>
        <position position="173"/>
    </location>
    <ligand>
        <name>a 1,2-diacyl-sn-glycero-3-phospho-(1'-sn-glycerol)</name>
        <dbReference type="ChEBI" id="CHEBI:64716"/>
    </ligand>
</feature>
<keyword evidence="6 7" id="KW-0472">Membrane</keyword>
<keyword evidence="8" id="KW-0449">Lipoprotein</keyword>
<dbReference type="GO" id="GO:0042158">
    <property type="term" value="P:lipoprotein biosynthetic process"/>
    <property type="evidence" value="ECO:0007669"/>
    <property type="project" value="UniProtKB-UniRule"/>
</dbReference>
<comment type="subcellular location">
    <subcellularLocation>
        <location evidence="7">Cell membrane</location>
        <topology evidence="7">Multi-pass membrane protein</topology>
    </subcellularLocation>
</comment>
<dbReference type="Pfam" id="PF01790">
    <property type="entry name" value="LGT"/>
    <property type="match status" value="1"/>
</dbReference>
<evidence type="ECO:0000313" key="9">
    <source>
        <dbReference type="Proteomes" id="UP000054935"/>
    </source>
</evidence>
<dbReference type="Proteomes" id="UP000054935">
    <property type="component" value="Unassembled WGS sequence"/>
</dbReference>
<keyword evidence="2 7" id="KW-1003">Cell membrane</keyword>
<feature type="transmembrane region" description="Helical" evidence="7">
    <location>
        <begin position="49"/>
        <end position="70"/>
    </location>
</feature>
<dbReference type="GO" id="GO:0008961">
    <property type="term" value="F:phosphatidylglycerol-prolipoprotein diacylglyceryl transferase activity"/>
    <property type="evidence" value="ECO:0007669"/>
    <property type="project" value="UniProtKB-UniRule"/>
</dbReference>
<gene>
    <name evidence="7 8" type="primary">lgt</name>
    <name evidence="8" type="ORF">TRN7648_00139</name>
</gene>
<keyword evidence="5 7" id="KW-1133">Transmembrane helix</keyword>
<dbReference type="NCBIfam" id="TIGR00544">
    <property type="entry name" value="lgt"/>
    <property type="match status" value="1"/>
</dbReference>
<evidence type="ECO:0000256" key="3">
    <source>
        <dbReference type="ARBA" id="ARBA00022679"/>
    </source>
</evidence>
<evidence type="ECO:0000256" key="1">
    <source>
        <dbReference type="ARBA" id="ARBA00007150"/>
    </source>
</evidence>
<dbReference type="InterPro" id="IPR001640">
    <property type="entry name" value="Lgt"/>
</dbReference>
<reference evidence="8 9" key="1">
    <citation type="submission" date="2015-09" db="EMBL/GenBank/DDBJ databases">
        <authorList>
            <consortium name="Swine Surveillance"/>
        </authorList>
    </citation>
    <scope>NUCLEOTIDE SEQUENCE [LARGE SCALE GENOMIC DNA]</scope>
    <source>
        <strain evidence="8 9">CECT 7648</strain>
    </source>
</reference>
<organism evidence="8 9">
    <name type="scientific">Tropicibacter naphthalenivorans</name>
    <dbReference type="NCBI Taxonomy" id="441103"/>
    <lineage>
        <taxon>Bacteria</taxon>
        <taxon>Pseudomonadati</taxon>
        <taxon>Pseudomonadota</taxon>
        <taxon>Alphaproteobacteria</taxon>
        <taxon>Rhodobacterales</taxon>
        <taxon>Roseobacteraceae</taxon>
        <taxon>Tropicibacter</taxon>
    </lineage>
</organism>
<feature type="transmembrane region" description="Helical" evidence="7">
    <location>
        <begin position="218"/>
        <end position="235"/>
    </location>
</feature>
<feature type="transmembrane region" description="Helical" evidence="7">
    <location>
        <begin position="122"/>
        <end position="146"/>
    </location>
</feature>
<name>A0A0P1FZY0_9RHOB</name>
<feature type="transmembrane region" description="Helical" evidence="7">
    <location>
        <begin position="285"/>
        <end position="309"/>
    </location>
</feature>
<feature type="transmembrane region" description="Helical" evidence="7">
    <location>
        <begin position="247"/>
        <end position="265"/>
    </location>
</feature>
<dbReference type="GO" id="GO:0005886">
    <property type="term" value="C:plasma membrane"/>
    <property type="evidence" value="ECO:0007669"/>
    <property type="project" value="UniProtKB-SubCell"/>
</dbReference>
<evidence type="ECO:0000256" key="2">
    <source>
        <dbReference type="ARBA" id="ARBA00022475"/>
    </source>
</evidence>
<protein>
    <recommendedName>
        <fullName evidence="7">Phosphatidylglycerol--prolipoprotein diacylglyceryl transferase</fullName>
        <ecNumber evidence="7">2.5.1.145</ecNumber>
    </recommendedName>
</protein>
<keyword evidence="4 7" id="KW-0812">Transmembrane</keyword>
<dbReference type="UniPathway" id="UPA00664"/>
<dbReference type="PANTHER" id="PTHR30589">
    <property type="entry name" value="PROLIPOPROTEIN DIACYLGLYCERYL TRANSFERASE"/>
    <property type="match status" value="1"/>
</dbReference>
<keyword evidence="3 7" id="KW-0808">Transferase</keyword>
<evidence type="ECO:0000256" key="4">
    <source>
        <dbReference type="ARBA" id="ARBA00022692"/>
    </source>
</evidence>
<evidence type="ECO:0000313" key="8">
    <source>
        <dbReference type="EMBL" id="CUH74892.1"/>
    </source>
</evidence>
<dbReference type="EC" id="2.5.1.145" evidence="7"/>
<dbReference type="EMBL" id="CYSE01000001">
    <property type="protein sequence ID" value="CUH74892.1"/>
    <property type="molecule type" value="Genomic_DNA"/>
</dbReference>
<dbReference type="STRING" id="441103.TRN7648_00139"/>
<dbReference type="AlphaFoldDB" id="A0A0P1FZY0"/>
<accession>A0A0P1FZY0</accession>
<keyword evidence="9" id="KW-1185">Reference proteome</keyword>
<evidence type="ECO:0000256" key="5">
    <source>
        <dbReference type="ARBA" id="ARBA00022989"/>
    </source>
</evidence>
<dbReference type="HAMAP" id="MF_01147">
    <property type="entry name" value="Lgt"/>
    <property type="match status" value="1"/>
</dbReference>
<dbReference type="PANTHER" id="PTHR30589:SF0">
    <property type="entry name" value="PHOSPHATIDYLGLYCEROL--PROLIPOPROTEIN DIACYLGLYCERYL TRANSFERASE"/>
    <property type="match status" value="1"/>
</dbReference>
<evidence type="ECO:0000256" key="7">
    <source>
        <dbReference type="HAMAP-Rule" id="MF_01147"/>
    </source>
</evidence>
<evidence type="ECO:0000256" key="6">
    <source>
        <dbReference type="ARBA" id="ARBA00023136"/>
    </source>
</evidence>
<feature type="transmembrane region" description="Helical" evidence="7">
    <location>
        <begin position="90"/>
        <end position="110"/>
    </location>
</feature>
<dbReference type="PROSITE" id="PS01311">
    <property type="entry name" value="LGT"/>
    <property type="match status" value="1"/>
</dbReference>
<comment type="pathway">
    <text evidence="7">Protein modification; lipoprotein biosynthesis (diacylglyceryl transfer).</text>
</comment>
<proteinExistence type="inferred from homology"/>
<comment type="catalytic activity">
    <reaction evidence="7">
        <text>L-cysteinyl-[prolipoprotein] + a 1,2-diacyl-sn-glycero-3-phospho-(1'-sn-glycerol) = an S-1,2-diacyl-sn-glyceryl-L-cysteinyl-[prolipoprotein] + sn-glycerol 1-phosphate + H(+)</text>
        <dbReference type="Rhea" id="RHEA:56712"/>
        <dbReference type="Rhea" id="RHEA-COMP:14679"/>
        <dbReference type="Rhea" id="RHEA-COMP:14680"/>
        <dbReference type="ChEBI" id="CHEBI:15378"/>
        <dbReference type="ChEBI" id="CHEBI:29950"/>
        <dbReference type="ChEBI" id="CHEBI:57685"/>
        <dbReference type="ChEBI" id="CHEBI:64716"/>
        <dbReference type="ChEBI" id="CHEBI:140658"/>
        <dbReference type="EC" id="2.5.1.145"/>
    </reaction>
</comment>
<keyword evidence="8" id="KW-0328">Glycosyltransferase</keyword>
<comment type="function">
    <text evidence="7">Catalyzes the transfer of the diacylglyceryl group from phosphatidylglycerol to the sulfhydryl group of the N-terminal cysteine of a prolipoprotein, the first step in the formation of mature lipoproteins.</text>
</comment>
<comment type="similarity">
    <text evidence="1 7">Belongs to the Lgt family.</text>
</comment>
<sequence length="313" mass="33957">MGTFAPTLKVDFPNDPEATGRMVAAIPFPNLSPEIFSIALFGMEFALRWYALAYIVGILIGWRIALSVIARPALWPAHTPPMSKPQVEDLLTWVILGVILGGRLGYVLFYQPGYYLHNPAEILLLWQGGMSFHGGLLGVVIAAWIWTARQGAPKLSTADMMALATPPGLLLGRLANFINAELWGRPTDAPWGVIFPGARAQDCGQAVSDLCARHPSQLYEATLEGLVLGLILLVLVRRGALQHPGRIAGTFIAGYGTARFIVEFFRQPDAQFVTEGNPLGLALHLGGYGLTQGQLLSLPMILIGLILIARSRR</sequence>